<dbReference type="PANTHER" id="PTHR47963">
    <property type="entry name" value="DEAD-BOX ATP-DEPENDENT RNA HELICASE 47, MITOCHONDRIAL"/>
    <property type="match status" value="1"/>
</dbReference>
<proteinExistence type="predicted"/>
<dbReference type="InterPro" id="IPR014014">
    <property type="entry name" value="RNA_helicase_DEAD_Q_motif"/>
</dbReference>
<dbReference type="SMART" id="SM00487">
    <property type="entry name" value="DEXDc"/>
    <property type="match status" value="1"/>
</dbReference>
<keyword evidence="3" id="KW-0378">Hydrolase</keyword>
<feature type="domain" description="Helicase ATP-binding" evidence="8">
    <location>
        <begin position="37"/>
        <end position="207"/>
    </location>
</feature>
<dbReference type="Pfam" id="PF00271">
    <property type="entry name" value="Helicase_C"/>
    <property type="match status" value="1"/>
</dbReference>
<dbReference type="InterPro" id="IPR044742">
    <property type="entry name" value="DEAD/DEAH_RhlB"/>
</dbReference>
<evidence type="ECO:0000256" key="4">
    <source>
        <dbReference type="ARBA" id="ARBA00022806"/>
    </source>
</evidence>
<comment type="caution">
    <text evidence="11">The sequence shown here is derived from an EMBL/GenBank/DDBJ whole genome shotgun (WGS) entry which is preliminary data.</text>
</comment>
<dbReference type="PROSITE" id="PS51195">
    <property type="entry name" value="Q_MOTIF"/>
    <property type="match status" value="1"/>
</dbReference>
<keyword evidence="5" id="KW-0067">ATP-binding</keyword>
<accession>A0ABQ1ZTG8</accession>
<reference evidence="12" key="1">
    <citation type="journal article" date="2019" name="Int. J. Syst. Evol. Microbiol.">
        <title>The Global Catalogue of Microorganisms (GCM) 10K type strain sequencing project: providing services to taxonomists for standard genome sequencing and annotation.</title>
        <authorList>
            <consortium name="The Broad Institute Genomics Platform"/>
            <consortium name="The Broad Institute Genome Sequencing Center for Infectious Disease"/>
            <person name="Wu L."/>
            <person name="Ma J."/>
        </authorList>
    </citation>
    <scope>NUCLEOTIDE SEQUENCE [LARGE SCALE GENOMIC DNA]</scope>
    <source>
        <strain evidence="12">CCM 8702</strain>
    </source>
</reference>
<dbReference type="RefSeq" id="WP_172243807.1">
    <property type="nucleotide sequence ID" value="NZ_BMDD01000003.1"/>
</dbReference>
<feature type="compositionally biased region" description="Basic and acidic residues" evidence="7">
    <location>
        <begin position="472"/>
        <end position="488"/>
    </location>
</feature>
<dbReference type="InterPro" id="IPR001650">
    <property type="entry name" value="Helicase_C-like"/>
</dbReference>
<dbReference type="EMBL" id="BMDD01000003">
    <property type="protein sequence ID" value="GGH78933.1"/>
    <property type="molecule type" value="Genomic_DNA"/>
</dbReference>
<dbReference type="InterPro" id="IPR050547">
    <property type="entry name" value="DEAD_box_RNA_helicases"/>
</dbReference>
<dbReference type="InterPro" id="IPR011545">
    <property type="entry name" value="DEAD/DEAH_box_helicase_dom"/>
</dbReference>
<dbReference type="GO" id="GO:0004386">
    <property type="term" value="F:helicase activity"/>
    <property type="evidence" value="ECO:0007669"/>
    <property type="project" value="UniProtKB-KW"/>
</dbReference>
<dbReference type="InterPro" id="IPR027417">
    <property type="entry name" value="P-loop_NTPase"/>
</dbReference>
<evidence type="ECO:0000256" key="1">
    <source>
        <dbReference type="ARBA" id="ARBA00012552"/>
    </source>
</evidence>
<dbReference type="PANTHER" id="PTHR47963:SF8">
    <property type="entry name" value="ATP-DEPENDENT RNA HELICASE DEAD"/>
    <property type="match status" value="1"/>
</dbReference>
<evidence type="ECO:0000259" key="9">
    <source>
        <dbReference type="PROSITE" id="PS51194"/>
    </source>
</evidence>
<evidence type="ECO:0000259" key="8">
    <source>
        <dbReference type="PROSITE" id="PS51192"/>
    </source>
</evidence>
<evidence type="ECO:0000313" key="11">
    <source>
        <dbReference type="EMBL" id="GGH78933.1"/>
    </source>
</evidence>
<feature type="domain" description="Helicase C-terminal" evidence="9">
    <location>
        <begin position="217"/>
        <end position="384"/>
    </location>
</feature>
<feature type="short sequence motif" description="Q motif" evidence="6">
    <location>
        <begin position="6"/>
        <end position="34"/>
    </location>
</feature>
<evidence type="ECO:0000256" key="7">
    <source>
        <dbReference type="SAM" id="MobiDB-lite"/>
    </source>
</evidence>
<feature type="region of interest" description="Disordered" evidence="7">
    <location>
        <begin position="379"/>
        <end position="494"/>
    </location>
</feature>
<dbReference type="PROSITE" id="PS51194">
    <property type="entry name" value="HELICASE_CTER"/>
    <property type="match status" value="1"/>
</dbReference>
<dbReference type="Pfam" id="PF00270">
    <property type="entry name" value="DEAD"/>
    <property type="match status" value="1"/>
</dbReference>
<evidence type="ECO:0000313" key="12">
    <source>
        <dbReference type="Proteomes" id="UP000605427"/>
    </source>
</evidence>
<dbReference type="EC" id="3.6.4.13" evidence="1"/>
<name>A0ABQ1ZTG8_9BACL</name>
<dbReference type="CDD" id="cd00268">
    <property type="entry name" value="DEADc"/>
    <property type="match status" value="1"/>
</dbReference>
<sequence length="494" mass="53889">MTKEIEQFTQLGIGEALTAALLEYGIDKPSPIQAEAIPPILEGRDVLAQSQTGTGKTLSYLLPLLQKIDAEKKESQVLVIAPTQELAMQIVREGEKYGAPLGIGTIGLIGGASAARQIEKLRQRPHLVVGTPGRLRELLSTRKLKLHEVRTIVLDEADQIFQMGGADDVRGLLKGALRDRQLIFLSATLGQDVRGLADREMRDPVDVGIEPEQKLAKLTQHLYFVCQERDRIDTLRRVVRHYNPQRVIVFVNQTETIAEVEAKLNHLGLEARTLYGDSDKVTRATVLSQFRSGKFRLLVATDVAARGLDIPGLELVVHLDPAADSEHYVHRAGRTGRMGRKGLSVSIVTDRQAFIMRKFSRELDTQIVERALYEGAVLSPEEADERRSGASRRTPKKPANPSSNGRNISVKGSAAVNESGQNRTSSFDSGTSDSAHGEAPKRSAAPGTGSRANTGKPSAPAGRGPKSGKKQPNKDKGAPKWLKDKRSAQDPSQQ</sequence>
<evidence type="ECO:0000259" key="10">
    <source>
        <dbReference type="PROSITE" id="PS51195"/>
    </source>
</evidence>
<dbReference type="Gene3D" id="3.40.50.300">
    <property type="entry name" value="P-loop containing nucleotide triphosphate hydrolases"/>
    <property type="match status" value="2"/>
</dbReference>
<keyword evidence="4 11" id="KW-0347">Helicase</keyword>
<evidence type="ECO:0000256" key="3">
    <source>
        <dbReference type="ARBA" id="ARBA00022801"/>
    </source>
</evidence>
<keyword evidence="2" id="KW-0547">Nucleotide-binding</keyword>
<feature type="compositionally biased region" description="Polar residues" evidence="7">
    <location>
        <begin position="416"/>
        <end position="434"/>
    </location>
</feature>
<keyword evidence="12" id="KW-1185">Reference proteome</keyword>
<gene>
    <name evidence="11" type="ORF">GCM10007362_24960</name>
</gene>
<dbReference type="CDD" id="cd18787">
    <property type="entry name" value="SF2_C_DEAD"/>
    <property type="match status" value="1"/>
</dbReference>
<protein>
    <recommendedName>
        <fullName evidence="1">RNA helicase</fullName>
        <ecNumber evidence="1">3.6.4.13</ecNumber>
    </recommendedName>
</protein>
<dbReference type="SUPFAM" id="SSF52540">
    <property type="entry name" value="P-loop containing nucleoside triphosphate hydrolases"/>
    <property type="match status" value="1"/>
</dbReference>
<feature type="domain" description="DEAD-box RNA helicase Q" evidence="10">
    <location>
        <begin position="6"/>
        <end position="34"/>
    </location>
</feature>
<evidence type="ECO:0000256" key="5">
    <source>
        <dbReference type="ARBA" id="ARBA00022840"/>
    </source>
</evidence>
<dbReference type="PROSITE" id="PS51192">
    <property type="entry name" value="HELICASE_ATP_BIND_1"/>
    <property type="match status" value="1"/>
</dbReference>
<evidence type="ECO:0000256" key="6">
    <source>
        <dbReference type="PROSITE-ProRule" id="PRU00552"/>
    </source>
</evidence>
<dbReference type="SMART" id="SM00490">
    <property type="entry name" value="HELICc"/>
    <property type="match status" value="1"/>
</dbReference>
<evidence type="ECO:0000256" key="2">
    <source>
        <dbReference type="ARBA" id="ARBA00022741"/>
    </source>
</evidence>
<dbReference type="Proteomes" id="UP000605427">
    <property type="component" value="Unassembled WGS sequence"/>
</dbReference>
<organism evidence="11 12">
    <name type="scientific">Saccharibacillus endophyticus</name>
    <dbReference type="NCBI Taxonomy" id="2060666"/>
    <lineage>
        <taxon>Bacteria</taxon>
        <taxon>Bacillati</taxon>
        <taxon>Bacillota</taxon>
        <taxon>Bacilli</taxon>
        <taxon>Bacillales</taxon>
        <taxon>Paenibacillaceae</taxon>
        <taxon>Saccharibacillus</taxon>
    </lineage>
</organism>
<dbReference type="InterPro" id="IPR014001">
    <property type="entry name" value="Helicase_ATP-bd"/>
</dbReference>